<dbReference type="InterPro" id="IPR002942">
    <property type="entry name" value="S4_RNA-bd"/>
</dbReference>
<dbReference type="Gene3D" id="3.30.70.580">
    <property type="entry name" value="Pseudouridine synthase I, catalytic domain, N-terminal subdomain"/>
    <property type="match status" value="1"/>
</dbReference>
<evidence type="ECO:0000313" key="9">
    <source>
        <dbReference type="Proteomes" id="UP001201273"/>
    </source>
</evidence>
<proteinExistence type="inferred from homology"/>
<dbReference type="Gene3D" id="3.10.290.10">
    <property type="entry name" value="RNA-binding S4 domain"/>
    <property type="match status" value="1"/>
</dbReference>
<comment type="catalytic activity">
    <reaction evidence="4">
        <text>uridine(2604) in 23S rRNA = pseudouridine(2604) in 23S rRNA</text>
        <dbReference type="Rhea" id="RHEA:38875"/>
        <dbReference type="Rhea" id="RHEA-COMP:10093"/>
        <dbReference type="Rhea" id="RHEA-COMP:10094"/>
        <dbReference type="ChEBI" id="CHEBI:65314"/>
        <dbReference type="ChEBI" id="CHEBI:65315"/>
        <dbReference type="EC" id="5.4.99.21"/>
    </reaction>
</comment>
<feature type="domain" description="RNA-binding S4" evidence="7">
    <location>
        <begin position="1"/>
        <end position="63"/>
    </location>
</feature>
<dbReference type="InterPro" id="IPR000748">
    <property type="entry name" value="PsdUridine_synth_RsuA/RluB/E/F"/>
</dbReference>
<evidence type="ECO:0000256" key="1">
    <source>
        <dbReference type="ARBA" id="ARBA00008348"/>
    </source>
</evidence>
<dbReference type="InterPro" id="IPR042092">
    <property type="entry name" value="PsdUridine_s_RsuA/RluB/E/F_cat"/>
</dbReference>
<evidence type="ECO:0000256" key="6">
    <source>
        <dbReference type="RuleBase" id="RU003887"/>
    </source>
</evidence>
<dbReference type="PANTHER" id="PTHR47683">
    <property type="entry name" value="PSEUDOURIDINE SYNTHASE FAMILY PROTEIN-RELATED"/>
    <property type="match status" value="1"/>
</dbReference>
<dbReference type="PANTHER" id="PTHR47683:SF2">
    <property type="entry name" value="RNA-BINDING S4 DOMAIN-CONTAINING PROTEIN"/>
    <property type="match status" value="1"/>
</dbReference>
<dbReference type="CDD" id="cd00165">
    <property type="entry name" value="S4"/>
    <property type="match status" value="1"/>
</dbReference>
<dbReference type="Pfam" id="PF00849">
    <property type="entry name" value="PseudoU_synth_2"/>
    <property type="match status" value="1"/>
</dbReference>
<dbReference type="EMBL" id="JAIMJA010000005">
    <property type="protein sequence ID" value="MCE2594383.1"/>
    <property type="molecule type" value="Genomic_DNA"/>
</dbReference>
<comment type="caution">
    <text evidence="8">The sequence shown here is derived from an EMBL/GenBank/DDBJ whole genome shotgun (WGS) entry which is preliminary data.</text>
</comment>
<dbReference type="InterPro" id="IPR050343">
    <property type="entry name" value="RsuA_PseudoU_synthase"/>
</dbReference>
<dbReference type="SMART" id="SM00363">
    <property type="entry name" value="S4"/>
    <property type="match status" value="1"/>
</dbReference>
<protein>
    <recommendedName>
        <fullName evidence="6">Pseudouridine synthase</fullName>
        <ecNumber evidence="6">5.4.99.-</ecNumber>
    </recommendedName>
</protein>
<keyword evidence="9" id="KW-1185">Reference proteome</keyword>
<dbReference type="SUPFAM" id="SSF55120">
    <property type="entry name" value="Pseudouridine synthase"/>
    <property type="match status" value="1"/>
</dbReference>
<evidence type="ECO:0000256" key="5">
    <source>
        <dbReference type="PROSITE-ProRule" id="PRU00182"/>
    </source>
</evidence>
<dbReference type="Proteomes" id="UP001201273">
    <property type="component" value="Unassembled WGS sequence"/>
</dbReference>
<dbReference type="SUPFAM" id="SSF55174">
    <property type="entry name" value="Alpha-L RNA-binding motif"/>
    <property type="match status" value="1"/>
</dbReference>
<comment type="similarity">
    <text evidence="1 6">Belongs to the pseudouridine synthase RsuA family.</text>
</comment>
<evidence type="ECO:0000256" key="4">
    <source>
        <dbReference type="ARBA" id="ARBA00036535"/>
    </source>
</evidence>
<dbReference type="PROSITE" id="PS50889">
    <property type="entry name" value="S4"/>
    <property type="match status" value="1"/>
</dbReference>
<dbReference type="RefSeq" id="WP_233052127.1">
    <property type="nucleotide sequence ID" value="NZ_JAIMJA010000005.1"/>
</dbReference>
<evidence type="ECO:0000259" key="7">
    <source>
        <dbReference type="SMART" id="SM00363"/>
    </source>
</evidence>
<dbReference type="InterPro" id="IPR020103">
    <property type="entry name" value="PsdUridine_synth_cat_dom_sf"/>
</dbReference>
<dbReference type="InterPro" id="IPR036986">
    <property type="entry name" value="S4_RNA-bd_sf"/>
</dbReference>
<evidence type="ECO:0000256" key="2">
    <source>
        <dbReference type="ARBA" id="ARBA00023235"/>
    </source>
</evidence>
<dbReference type="PROSITE" id="PS01149">
    <property type="entry name" value="PSI_RSU"/>
    <property type="match status" value="1"/>
</dbReference>
<evidence type="ECO:0000313" key="8">
    <source>
        <dbReference type="EMBL" id="MCE2594383.1"/>
    </source>
</evidence>
<dbReference type="InterPro" id="IPR018496">
    <property type="entry name" value="PsdUridine_synth_RsuA/RluB_CS"/>
</dbReference>
<name>A0ABS8W833_9GAMM</name>
<reference evidence="8 9" key="1">
    <citation type="journal article" date="2022" name="Environ. Microbiol. Rep.">
        <title>Eco-phylogenetic analyses reveal divergent evolution of vitamin B12 metabolism in the marine bacterial family 'Psychromonadaceae'.</title>
        <authorList>
            <person name="Jin X."/>
            <person name="Yang Y."/>
            <person name="Cao H."/>
            <person name="Gao B."/>
            <person name="Zhao Z."/>
        </authorList>
    </citation>
    <scope>NUCLEOTIDE SEQUENCE [LARGE SCALE GENOMIC DNA]</scope>
    <source>
        <strain evidence="8 9">MKS20</strain>
    </source>
</reference>
<keyword evidence="5" id="KW-0694">RNA-binding</keyword>
<dbReference type="InterPro" id="IPR006145">
    <property type="entry name" value="PsdUridine_synth_RsuA/RluA"/>
</dbReference>
<dbReference type="InterPro" id="IPR020094">
    <property type="entry name" value="TruA/RsuA/RluB/E/F_N"/>
</dbReference>
<dbReference type="NCBIfam" id="TIGR00093">
    <property type="entry name" value="pseudouridine synthase"/>
    <property type="match status" value="1"/>
</dbReference>
<accession>A0ABS8W833</accession>
<organism evidence="8 9">
    <name type="scientific">Motilimonas cestriensis</name>
    <dbReference type="NCBI Taxonomy" id="2742685"/>
    <lineage>
        <taxon>Bacteria</taxon>
        <taxon>Pseudomonadati</taxon>
        <taxon>Pseudomonadota</taxon>
        <taxon>Gammaproteobacteria</taxon>
        <taxon>Alteromonadales</taxon>
        <taxon>Alteromonadales genera incertae sedis</taxon>
        <taxon>Motilimonas</taxon>
    </lineage>
</organism>
<dbReference type="Gene3D" id="3.30.70.1560">
    <property type="entry name" value="Alpha-L RNA-binding motif"/>
    <property type="match status" value="1"/>
</dbReference>
<sequence length="234" mass="26187">MRLARFIALSGHCSRRQASRHIDAGEVMFNGRIAEHIDHVQTGDLVQLAGQTLTLKAAFSYWLFNKPVGVDCNLRAHHSASLLHLLPVDAGRIYPVGRLDKDSHGLLLLTDDGDLCQRLIHPDFYHPKTYLVQVERAFDEAFLLAMAAGVQLRDGLTRHCQIRRIAPDQFEIVLTQGLNRQIRKMAQMLGYKVIDLQRVALANLTLEGLALAAWRQLSAQEVAKLKLSLDIPAS</sequence>
<gene>
    <name evidence="8" type="ORF">K6Y31_06105</name>
</gene>
<comment type="catalytic activity">
    <reaction evidence="3">
        <text>uridine(35) in tRNA(Tyr) = pseudouridine(35) in tRNA(Tyr)</text>
        <dbReference type="Rhea" id="RHEA:60556"/>
        <dbReference type="Rhea" id="RHEA-COMP:15607"/>
        <dbReference type="Rhea" id="RHEA-COMP:15608"/>
        <dbReference type="ChEBI" id="CHEBI:65314"/>
        <dbReference type="ChEBI" id="CHEBI:65315"/>
    </reaction>
</comment>
<dbReference type="EC" id="5.4.99.-" evidence="6"/>
<evidence type="ECO:0000256" key="3">
    <source>
        <dbReference type="ARBA" id="ARBA00036390"/>
    </source>
</evidence>
<keyword evidence="2 6" id="KW-0413">Isomerase</keyword>